<dbReference type="InterPro" id="IPR010093">
    <property type="entry name" value="SinI_DNA-bd"/>
</dbReference>
<protein>
    <recommendedName>
        <fullName evidence="1">Helix-turn-helix domain-containing protein</fullName>
    </recommendedName>
</protein>
<dbReference type="EMBL" id="BNJG01000001">
    <property type="protein sequence ID" value="GHO52905.1"/>
    <property type="molecule type" value="Genomic_DNA"/>
</dbReference>
<dbReference type="Pfam" id="PF12728">
    <property type="entry name" value="HTH_17"/>
    <property type="match status" value="1"/>
</dbReference>
<evidence type="ECO:0000259" key="1">
    <source>
        <dbReference type="Pfam" id="PF12728"/>
    </source>
</evidence>
<dbReference type="Proteomes" id="UP000654345">
    <property type="component" value="Unassembled WGS sequence"/>
</dbReference>
<keyword evidence="3" id="KW-1185">Reference proteome</keyword>
<comment type="caution">
    <text evidence="2">The sequence shown here is derived from an EMBL/GenBank/DDBJ whole genome shotgun (WGS) entry which is preliminary data.</text>
</comment>
<gene>
    <name evidence="2" type="ORF">KSB_13800</name>
</gene>
<name>A0ABQ3UJQ7_9CHLR</name>
<reference evidence="2 3" key="1">
    <citation type="journal article" date="2021" name="Int. J. Syst. Evol. Microbiol.">
        <title>Reticulibacter mediterranei gen. nov., sp. nov., within the new family Reticulibacteraceae fam. nov., and Ktedonospora formicarum gen. nov., sp. nov., Ktedonobacter robiniae sp. nov., Dictyobacter formicarum sp. nov. and Dictyobacter arantiisoli sp. nov., belonging to the class Ktedonobacteria.</title>
        <authorList>
            <person name="Yabe S."/>
            <person name="Zheng Y."/>
            <person name="Wang C.M."/>
            <person name="Sakai Y."/>
            <person name="Abe K."/>
            <person name="Yokota A."/>
            <person name="Donadio S."/>
            <person name="Cavaletti L."/>
            <person name="Monciardini P."/>
        </authorList>
    </citation>
    <scope>NUCLEOTIDE SEQUENCE [LARGE SCALE GENOMIC DNA]</scope>
    <source>
        <strain evidence="2 3">SOSP1-30</strain>
    </source>
</reference>
<dbReference type="RefSeq" id="WP_201369766.1">
    <property type="nucleotide sequence ID" value="NZ_BNJG01000001.1"/>
</dbReference>
<dbReference type="InterPro" id="IPR041657">
    <property type="entry name" value="HTH_17"/>
</dbReference>
<proteinExistence type="predicted"/>
<feature type="domain" description="Helix-turn-helix" evidence="1">
    <location>
        <begin position="14"/>
        <end position="63"/>
    </location>
</feature>
<dbReference type="NCBIfam" id="TIGR01764">
    <property type="entry name" value="excise"/>
    <property type="match status" value="1"/>
</dbReference>
<accession>A0ABQ3UJQ7</accession>
<evidence type="ECO:0000313" key="3">
    <source>
        <dbReference type="Proteomes" id="UP000654345"/>
    </source>
</evidence>
<evidence type="ECO:0000313" key="2">
    <source>
        <dbReference type="EMBL" id="GHO52905.1"/>
    </source>
</evidence>
<organism evidence="2 3">
    <name type="scientific">Ktedonobacter robiniae</name>
    <dbReference type="NCBI Taxonomy" id="2778365"/>
    <lineage>
        <taxon>Bacteria</taxon>
        <taxon>Bacillati</taxon>
        <taxon>Chloroflexota</taxon>
        <taxon>Ktedonobacteria</taxon>
        <taxon>Ktedonobacterales</taxon>
        <taxon>Ktedonobacteraceae</taxon>
        <taxon>Ktedonobacter</taxon>
    </lineage>
</organism>
<sequence length="68" mass="7596">MAGRKKVSTVQPLLLSVADVAIQLGVCRQTVYTLIYKHGLPSILVGRNRKVHPDSLSGWLKERERQLA</sequence>